<comment type="caution">
    <text evidence="1">The sequence shown here is derived from an EMBL/GenBank/DDBJ whole genome shotgun (WGS) entry which is preliminary data.</text>
</comment>
<organism evidence="1 2">
    <name type="scientific">Limimaricola cinnabarinus LL-001</name>
    <dbReference type="NCBI Taxonomy" id="1337093"/>
    <lineage>
        <taxon>Bacteria</taxon>
        <taxon>Pseudomonadati</taxon>
        <taxon>Pseudomonadota</taxon>
        <taxon>Alphaproteobacteria</taxon>
        <taxon>Rhodobacterales</taxon>
        <taxon>Paracoccaceae</taxon>
        <taxon>Limimaricola</taxon>
    </lineage>
</organism>
<evidence type="ECO:0000313" key="1">
    <source>
        <dbReference type="EMBL" id="GAD56595.1"/>
    </source>
</evidence>
<evidence type="ECO:0000313" key="2">
    <source>
        <dbReference type="Proteomes" id="UP000016566"/>
    </source>
</evidence>
<dbReference type="Proteomes" id="UP000016566">
    <property type="component" value="Unassembled WGS sequence"/>
</dbReference>
<reference evidence="1" key="1">
    <citation type="journal article" date="2013" name="Genome Announc.">
        <title>Draft Genome Sequence of Loktanella cinnabarina LL-001T, Isolated from Deep-Sea Floor Sediment.</title>
        <authorList>
            <person name="Nishi S."/>
            <person name="Tsubouchi T."/>
            <person name="Takaki Y."/>
            <person name="Koyanagi R."/>
            <person name="Satoh N."/>
            <person name="Maruyama T."/>
            <person name="Hatada Y."/>
        </authorList>
    </citation>
    <scope>NUCLEOTIDE SEQUENCE [LARGE SCALE GENOMIC DNA]</scope>
    <source>
        <strain evidence="1">LL-001</strain>
    </source>
</reference>
<keyword evidence="2" id="KW-1185">Reference proteome</keyword>
<name>U2Z588_9RHOB</name>
<accession>U2Z588</accession>
<dbReference type="AlphaFoldDB" id="U2Z588"/>
<sequence>MLLSSRSSGGDMDRSVYGKFFRKTYELAGRQSESFFTFFPSWVDGT</sequence>
<gene>
    <name evidence="1" type="ORF">MBELCI_2647</name>
</gene>
<proteinExistence type="predicted"/>
<dbReference type="EMBL" id="BATB01000041">
    <property type="protein sequence ID" value="GAD56595.1"/>
    <property type="molecule type" value="Genomic_DNA"/>
</dbReference>
<protein>
    <submittedName>
        <fullName evidence="1">Uncharacterized protein</fullName>
    </submittedName>
</protein>